<name>A0A418T467_9RHOB</name>
<dbReference type="SUPFAM" id="SSF88697">
    <property type="entry name" value="PUA domain-like"/>
    <property type="match status" value="1"/>
</dbReference>
<sequence>MSDSGIYTKKKPVSFTFGDSRELCDRLLALVRSGKKTASCGALRDFTEGGEELPEVGRRDTALDWDGNPALLIETTEVSIRRFREVTEDFALAEGEGDFDAWTAGHIDYFSRNGGFDPDMELVCERFRLIEVLSCAVS</sequence>
<protein>
    <submittedName>
        <fullName evidence="2">ASCH domain-containing protein</fullName>
    </submittedName>
</protein>
<dbReference type="Pfam" id="PF04266">
    <property type="entry name" value="ASCH"/>
    <property type="match status" value="1"/>
</dbReference>
<organism evidence="2 3">
    <name type="scientific">Paracoccus onubensis</name>
    <dbReference type="NCBI Taxonomy" id="1675788"/>
    <lineage>
        <taxon>Bacteria</taxon>
        <taxon>Pseudomonadati</taxon>
        <taxon>Pseudomonadota</taxon>
        <taxon>Alphaproteobacteria</taxon>
        <taxon>Rhodobacterales</taxon>
        <taxon>Paracoccaceae</taxon>
        <taxon>Paracoccus</taxon>
    </lineage>
</organism>
<feature type="domain" description="ASCH" evidence="1">
    <location>
        <begin position="15"/>
        <end position="131"/>
    </location>
</feature>
<keyword evidence="3" id="KW-1185">Reference proteome</keyword>
<gene>
    <name evidence="2" type="ORF">D3P04_03515</name>
</gene>
<comment type="caution">
    <text evidence="2">The sequence shown here is derived from an EMBL/GenBank/DDBJ whole genome shotgun (WGS) entry which is preliminary data.</text>
</comment>
<dbReference type="PANTHER" id="PTHR39203">
    <property type="entry name" value="CYTOPLASMIC PROTEIN-RELATED"/>
    <property type="match status" value="1"/>
</dbReference>
<evidence type="ECO:0000313" key="3">
    <source>
        <dbReference type="Proteomes" id="UP000284202"/>
    </source>
</evidence>
<dbReference type="EMBL" id="QZCG01000002">
    <property type="protein sequence ID" value="RJE87999.1"/>
    <property type="molecule type" value="Genomic_DNA"/>
</dbReference>
<dbReference type="Proteomes" id="UP000284202">
    <property type="component" value="Unassembled WGS sequence"/>
</dbReference>
<accession>A0A418T467</accession>
<evidence type="ECO:0000259" key="1">
    <source>
        <dbReference type="SMART" id="SM01022"/>
    </source>
</evidence>
<dbReference type="InterPro" id="IPR015947">
    <property type="entry name" value="PUA-like_sf"/>
</dbReference>
<dbReference type="AlphaFoldDB" id="A0A418T467"/>
<dbReference type="OrthoDB" id="9807542at2"/>
<reference evidence="3" key="1">
    <citation type="submission" date="2018-09" db="EMBL/GenBank/DDBJ databases">
        <title>Acidovorax cavernicola nov. sp. isolated from Gruta de las Maravillas (Aracena, Spain).</title>
        <authorList>
            <person name="Jurado V."/>
            <person name="Gutierrez-Patricio S."/>
            <person name="Gonzalez-Pimentel J.L."/>
            <person name="Miller A.Z."/>
            <person name="Laiz L."/>
            <person name="Saiz-Jimenez C."/>
        </authorList>
    </citation>
    <scope>NUCLEOTIDE SEQUENCE [LARGE SCALE GENOMIC DNA]</scope>
    <source>
        <strain evidence="3">1011MAR3C25</strain>
    </source>
</reference>
<dbReference type="SMART" id="SM01022">
    <property type="entry name" value="ASCH"/>
    <property type="match status" value="1"/>
</dbReference>
<dbReference type="PIRSF" id="PIRSF021320">
    <property type="entry name" value="DUF984"/>
    <property type="match status" value="1"/>
</dbReference>
<dbReference type="PANTHER" id="PTHR39203:SF1">
    <property type="entry name" value="CYTOPLASMIC PROTEIN"/>
    <property type="match status" value="1"/>
</dbReference>
<dbReference type="InterPro" id="IPR007374">
    <property type="entry name" value="ASCH_domain"/>
</dbReference>
<evidence type="ECO:0000313" key="2">
    <source>
        <dbReference type="EMBL" id="RJE87999.1"/>
    </source>
</evidence>
<proteinExistence type="predicted"/>
<dbReference type="Gene3D" id="3.10.400.10">
    <property type="entry name" value="Sulfate adenylyltransferase"/>
    <property type="match status" value="1"/>
</dbReference>
<dbReference type="CDD" id="cd06553">
    <property type="entry name" value="ASCH_Ef3133_like"/>
    <property type="match status" value="1"/>
</dbReference>
<dbReference type="InterPro" id="IPR009326">
    <property type="entry name" value="DUF984"/>
</dbReference>